<reference evidence="8" key="2">
    <citation type="submission" date="2025-08" db="UniProtKB">
        <authorList>
            <consortium name="Ensembl"/>
        </authorList>
    </citation>
    <scope>IDENTIFICATION</scope>
</reference>
<name>A0A8D3CIP4_SCOMX</name>
<evidence type="ECO:0000259" key="7">
    <source>
        <dbReference type="PROSITE" id="PS50089"/>
    </source>
</evidence>
<dbReference type="GO" id="GO:0008270">
    <property type="term" value="F:zinc ion binding"/>
    <property type="evidence" value="ECO:0007669"/>
    <property type="project" value="UniProtKB-KW"/>
</dbReference>
<keyword evidence="2 4" id="KW-0863">Zinc-finger</keyword>
<reference evidence="8" key="1">
    <citation type="submission" date="2023-05" db="EMBL/GenBank/DDBJ databases">
        <title>High-quality long-read genome of Scophthalmus maximus.</title>
        <authorList>
            <person name="Lien S."/>
            <person name="Martinez P."/>
        </authorList>
    </citation>
    <scope>NUCLEOTIDE SEQUENCE [LARGE SCALE GENOMIC DNA]</scope>
</reference>
<keyword evidence="6" id="KW-1133">Transmembrane helix</keyword>
<feature type="region of interest" description="Disordered" evidence="5">
    <location>
        <begin position="1"/>
        <end position="24"/>
    </location>
</feature>
<dbReference type="InterPro" id="IPR017907">
    <property type="entry name" value="Znf_RING_CS"/>
</dbReference>
<dbReference type="GO" id="GO:0061630">
    <property type="term" value="F:ubiquitin protein ligase activity"/>
    <property type="evidence" value="ECO:0007669"/>
    <property type="project" value="TreeGrafter"/>
</dbReference>
<protein>
    <recommendedName>
        <fullName evidence="7">RING-type domain-containing protein</fullName>
    </recommendedName>
</protein>
<feature type="region of interest" description="Disordered" evidence="5">
    <location>
        <begin position="321"/>
        <end position="346"/>
    </location>
</feature>
<feature type="region of interest" description="Disordered" evidence="5">
    <location>
        <begin position="68"/>
        <end position="156"/>
    </location>
</feature>
<feature type="compositionally biased region" description="Basic and acidic residues" evidence="5">
    <location>
        <begin position="68"/>
        <end position="80"/>
    </location>
</feature>
<evidence type="ECO:0000256" key="2">
    <source>
        <dbReference type="ARBA" id="ARBA00022771"/>
    </source>
</evidence>
<keyword evidence="6" id="KW-0812">Transmembrane</keyword>
<dbReference type="PANTHER" id="PTHR22791">
    <property type="entry name" value="RING-TYPE DOMAIN-CONTAINING PROTEIN"/>
    <property type="match status" value="1"/>
</dbReference>
<dbReference type="PROSITE" id="PS50089">
    <property type="entry name" value="ZF_RING_2"/>
    <property type="match status" value="1"/>
</dbReference>
<gene>
    <name evidence="8" type="primary">LOC118313856</name>
</gene>
<evidence type="ECO:0000256" key="6">
    <source>
        <dbReference type="SAM" id="Phobius"/>
    </source>
</evidence>
<dbReference type="AlphaFoldDB" id="A0A8D3CIP4"/>
<dbReference type="InterPro" id="IPR013083">
    <property type="entry name" value="Znf_RING/FYVE/PHD"/>
</dbReference>
<organism evidence="8 9">
    <name type="scientific">Scophthalmus maximus</name>
    <name type="common">Turbot</name>
    <name type="synonym">Psetta maxima</name>
    <dbReference type="NCBI Taxonomy" id="52904"/>
    <lineage>
        <taxon>Eukaryota</taxon>
        <taxon>Metazoa</taxon>
        <taxon>Chordata</taxon>
        <taxon>Craniata</taxon>
        <taxon>Vertebrata</taxon>
        <taxon>Euteleostomi</taxon>
        <taxon>Actinopterygii</taxon>
        <taxon>Neopterygii</taxon>
        <taxon>Teleostei</taxon>
        <taxon>Neoteleostei</taxon>
        <taxon>Acanthomorphata</taxon>
        <taxon>Carangaria</taxon>
        <taxon>Pleuronectiformes</taxon>
        <taxon>Pleuronectoidei</taxon>
        <taxon>Scophthalmidae</taxon>
        <taxon>Scophthalmus</taxon>
    </lineage>
</organism>
<dbReference type="Gene3D" id="3.30.40.10">
    <property type="entry name" value="Zinc/RING finger domain, C3HC4 (zinc finger)"/>
    <property type="match status" value="1"/>
</dbReference>
<evidence type="ECO:0000256" key="4">
    <source>
        <dbReference type="PROSITE-ProRule" id="PRU00175"/>
    </source>
</evidence>
<dbReference type="PROSITE" id="PS00518">
    <property type="entry name" value="ZF_RING_1"/>
    <property type="match status" value="1"/>
</dbReference>
<dbReference type="Proteomes" id="UP000694558">
    <property type="component" value="Chromosome 9"/>
</dbReference>
<feature type="compositionally biased region" description="Polar residues" evidence="5">
    <location>
        <begin position="81"/>
        <end position="93"/>
    </location>
</feature>
<feature type="domain" description="RING-type" evidence="7">
    <location>
        <begin position="227"/>
        <end position="274"/>
    </location>
</feature>
<dbReference type="SUPFAM" id="SSF57850">
    <property type="entry name" value="RING/U-box"/>
    <property type="match status" value="1"/>
</dbReference>
<evidence type="ECO:0000256" key="5">
    <source>
        <dbReference type="SAM" id="MobiDB-lite"/>
    </source>
</evidence>
<keyword evidence="1" id="KW-0479">Metal-binding</keyword>
<keyword evidence="3" id="KW-0862">Zinc</keyword>
<dbReference type="InterPro" id="IPR027370">
    <property type="entry name" value="Znf-RING_euk"/>
</dbReference>
<dbReference type="GeneTree" id="ENSGT00940000166999"/>
<evidence type="ECO:0000313" key="8">
    <source>
        <dbReference type="Ensembl" id="ENSSMAP00000047152.1"/>
    </source>
</evidence>
<dbReference type="InterPro" id="IPR051435">
    <property type="entry name" value="RING_finger_E3_ubiq-ligases"/>
</dbReference>
<dbReference type="Ensembl" id="ENSSMAT00000044058.1">
    <property type="protein sequence ID" value="ENSSMAP00000047152.1"/>
    <property type="gene ID" value="ENSSMAG00000032892.1"/>
</dbReference>
<feature type="transmembrane region" description="Helical" evidence="6">
    <location>
        <begin position="376"/>
        <end position="399"/>
    </location>
</feature>
<dbReference type="PANTHER" id="PTHR22791:SF30">
    <property type="entry name" value="RING FINGER PROTEIN 223-LIKE"/>
    <property type="match status" value="1"/>
</dbReference>
<keyword evidence="6" id="KW-0472">Membrane</keyword>
<sequence>MQTEFTKGKRSVPCSSGLKDPDAPGQLISLTWLRCVSPADRKPPHRPAGDLTKPFPRSFDFFIRLLRHRSDRERRGDSKRTSGSTDRTMQRSGPVNAAAMNPGGETHLNSRPGDVTASHPQSTPGDGDASHNASPPLEASSEQDGGHNLDRGVSPLPESDPVFILRSVLGARLETPPSVFIPVPNPYPGAAPASLQVSIIIPSPDLFPSSLSPPPQCPEDASPDLECAVCFSEFNNVFRCPKMLHCRHTFCLECLARINVKSAEPGAIQCPLCRGLTPLPALGLPRLPTDPDVLSYLPAAMQRVYSIRYLRNKGKLEVKRSSEGHGRWGQRAQRSRDRSLDVGIPSPPVGGRGQVGGVGGVGGALFRLTGRPACRAFLLTSVVMMVALLTGIVIFLLTYKKESA</sequence>
<evidence type="ECO:0000256" key="1">
    <source>
        <dbReference type="ARBA" id="ARBA00022723"/>
    </source>
</evidence>
<dbReference type="SMART" id="SM00184">
    <property type="entry name" value="RING"/>
    <property type="match status" value="1"/>
</dbReference>
<evidence type="ECO:0000256" key="3">
    <source>
        <dbReference type="ARBA" id="ARBA00022833"/>
    </source>
</evidence>
<dbReference type="GO" id="GO:0016567">
    <property type="term" value="P:protein ubiquitination"/>
    <property type="evidence" value="ECO:0007669"/>
    <property type="project" value="TreeGrafter"/>
</dbReference>
<dbReference type="InterPro" id="IPR001841">
    <property type="entry name" value="Znf_RING"/>
</dbReference>
<dbReference type="Pfam" id="PF13445">
    <property type="entry name" value="zf-RING_UBOX"/>
    <property type="match status" value="1"/>
</dbReference>
<accession>A0A8D3CIP4</accession>
<evidence type="ECO:0000313" key="9">
    <source>
        <dbReference type="Proteomes" id="UP000694558"/>
    </source>
</evidence>
<proteinExistence type="predicted"/>